<dbReference type="InterPro" id="IPR003481">
    <property type="entry name" value="FliD_N"/>
</dbReference>
<evidence type="ECO:0000313" key="9">
    <source>
        <dbReference type="Proteomes" id="UP000029622"/>
    </source>
</evidence>
<evidence type="ECO:0000256" key="2">
    <source>
        <dbReference type="ARBA" id="ARBA00011255"/>
    </source>
</evidence>
<dbReference type="STRING" id="1156417.Y919_01505"/>
<accession>A0A096BK24</accession>
<sequence>MNNIRIGGLASGMDIDQIVSDLMKAERTKVDKLEQDKQLIKWKQELYQEINLDFANFILDTKKEFGLTLTTSTGTLVNRSVDNLDWVKSATSSNENIATVSANSSAVRGTYNITVDRLAESFSAASSGSISIGDKSNIASQFGLAVSDKIEFTITTNKGEKKFTYTNLDTVSLNDIVKDINSADLGVTAVYDSTIDRFFLQTDNTGSDNWMKITDTSTFSGGGTFITGDASKLQLKYNNGGSSVSLVNGQQYSGVDAQIDFGEAKDIVMSSNQFTINGINFNLKSTGSFTVQVDTDVDAVYDKIKTFVEKYNEIVEKVSIKLSEKRYRDYKPLTKEQKEQLSEKEIELWEKKAKSGLLRSDSILSRTMYNIRSGLYEQVSGVTGSYDQLTEIGITTESYISGSTGGKLVIDETKLKTAIQNDVDGVLELLFKEPSDALASKSESNMTAAEIQQKRSESGLINRLYDNMIAGMKEIINKSGPGNDSATFRNVKSNMLIDFITKYSGISMLDKDISNIDEKIDDMYDYLDRVEDRYWRQFTVMEKAISQMNQQSMWLMSQFGGGM</sequence>
<evidence type="ECO:0000256" key="4">
    <source>
        <dbReference type="ARBA" id="ARBA00023143"/>
    </source>
</evidence>
<dbReference type="GO" id="GO:0005576">
    <property type="term" value="C:extracellular region"/>
    <property type="evidence" value="ECO:0007669"/>
    <property type="project" value="UniProtKB-SubCell"/>
</dbReference>
<dbReference type="PANTHER" id="PTHR30288">
    <property type="entry name" value="FLAGELLAR CAP/ASSEMBLY PROTEIN FLID"/>
    <property type="match status" value="1"/>
</dbReference>
<organism evidence="8 9">
    <name type="scientific">Caloranaerobacter azorensis H53214</name>
    <dbReference type="NCBI Taxonomy" id="1156417"/>
    <lineage>
        <taxon>Bacteria</taxon>
        <taxon>Bacillati</taxon>
        <taxon>Bacillota</taxon>
        <taxon>Tissierellia</taxon>
        <taxon>Tissierellales</taxon>
        <taxon>Thermohalobacteraceae</taxon>
        <taxon>Caloranaerobacter</taxon>
    </lineage>
</organism>
<reference evidence="8 9" key="1">
    <citation type="submission" date="2013-12" db="EMBL/GenBank/DDBJ databases">
        <title>Draft genome sequence of Caloranaerobacter sp. H53214.</title>
        <authorList>
            <person name="Jiang L.J."/>
            <person name="Shao Z.Z."/>
            <person name="Long M.N."/>
        </authorList>
    </citation>
    <scope>NUCLEOTIDE SEQUENCE [LARGE SCALE GENOMIC DNA]</scope>
    <source>
        <strain evidence="8 9">H53214</strain>
    </source>
</reference>
<dbReference type="Pfam" id="PF07195">
    <property type="entry name" value="FliD_C"/>
    <property type="match status" value="1"/>
</dbReference>
<comment type="similarity">
    <text evidence="1 5">Belongs to the FliD family.</text>
</comment>
<proteinExistence type="inferred from homology"/>
<evidence type="ECO:0000256" key="5">
    <source>
        <dbReference type="RuleBase" id="RU362066"/>
    </source>
</evidence>
<dbReference type="Pfam" id="PF02465">
    <property type="entry name" value="FliD_N"/>
    <property type="match status" value="1"/>
</dbReference>
<comment type="function">
    <text evidence="5">Required for morphogenesis and for the elongation of the flagellar filament by facilitating polymerization of the flagellin monomers at the tip of growing filament. Forms a capping structure, which prevents flagellin subunits (transported through the central channel of the flagellum) from leaking out without polymerization at the distal end.</text>
</comment>
<keyword evidence="3" id="KW-0175">Coiled coil</keyword>
<protein>
    <recommendedName>
        <fullName evidence="5">Flagellar hook-associated protein 2</fullName>
        <shortName evidence="5">HAP2</shortName>
    </recommendedName>
    <alternativeName>
        <fullName evidence="5">Flagellar cap protein</fullName>
    </alternativeName>
</protein>
<evidence type="ECO:0000256" key="3">
    <source>
        <dbReference type="ARBA" id="ARBA00023054"/>
    </source>
</evidence>
<keyword evidence="5" id="KW-0964">Secreted</keyword>
<dbReference type="PANTHER" id="PTHR30288:SF0">
    <property type="entry name" value="FLAGELLAR HOOK-ASSOCIATED PROTEIN 2"/>
    <property type="match status" value="1"/>
</dbReference>
<dbReference type="InterPro" id="IPR040026">
    <property type="entry name" value="FliD"/>
</dbReference>
<evidence type="ECO:0000313" key="8">
    <source>
        <dbReference type="EMBL" id="KGG81212.1"/>
    </source>
</evidence>
<keyword evidence="4 5" id="KW-0975">Bacterial flagellum</keyword>
<dbReference type="GO" id="GO:0009421">
    <property type="term" value="C:bacterial-type flagellum filament cap"/>
    <property type="evidence" value="ECO:0007669"/>
    <property type="project" value="InterPro"/>
</dbReference>
<comment type="caution">
    <text evidence="8">The sequence shown here is derived from an EMBL/GenBank/DDBJ whole genome shotgun (WGS) entry which is preliminary data.</text>
</comment>
<evidence type="ECO:0000259" key="7">
    <source>
        <dbReference type="Pfam" id="PF07195"/>
    </source>
</evidence>
<name>A0A096BK24_9FIRM</name>
<dbReference type="GO" id="GO:0007155">
    <property type="term" value="P:cell adhesion"/>
    <property type="evidence" value="ECO:0007669"/>
    <property type="project" value="InterPro"/>
</dbReference>
<comment type="subunit">
    <text evidence="2 5">Homopentamer.</text>
</comment>
<dbReference type="EMBL" id="AZTB01000004">
    <property type="protein sequence ID" value="KGG81212.1"/>
    <property type="molecule type" value="Genomic_DNA"/>
</dbReference>
<dbReference type="InterPro" id="IPR010809">
    <property type="entry name" value="FliD_C"/>
</dbReference>
<dbReference type="GO" id="GO:0009424">
    <property type="term" value="C:bacterial-type flagellum hook"/>
    <property type="evidence" value="ECO:0007669"/>
    <property type="project" value="UniProtKB-UniRule"/>
</dbReference>
<evidence type="ECO:0000259" key="6">
    <source>
        <dbReference type="Pfam" id="PF02465"/>
    </source>
</evidence>
<dbReference type="GO" id="GO:0071973">
    <property type="term" value="P:bacterial-type flagellum-dependent cell motility"/>
    <property type="evidence" value="ECO:0007669"/>
    <property type="project" value="TreeGrafter"/>
</dbReference>
<evidence type="ECO:0000256" key="1">
    <source>
        <dbReference type="ARBA" id="ARBA00009764"/>
    </source>
</evidence>
<dbReference type="RefSeq" id="WP_035161714.1">
    <property type="nucleotide sequence ID" value="NZ_AZTB01000004.1"/>
</dbReference>
<dbReference type="AlphaFoldDB" id="A0A096BK24"/>
<feature type="domain" description="Flagellar hook-associated protein 2 C-terminal" evidence="7">
    <location>
        <begin position="256"/>
        <end position="550"/>
    </location>
</feature>
<dbReference type="Proteomes" id="UP000029622">
    <property type="component" value="Unassembled WGS sequence"/>
</dbReference>
<gene>
    <name evidence="8" type="ORF">Y919_01505</name>
</gene>
<feature type="domain" description="Flagellar hook-associated protein 2 N-terminal" evidence="6">
    <location>
        <begin position="11"/>
        <end position="121"/>
    </location>
</feature>
<comment type="subcellular location">
    <subcellularLocation>
        <location evidence="5">Secreted</location>
    </subcellularLocation>
    <subcellularLocation>
        <location evidence="5">Bacterial flagellum</location>
    </subcellularLocation>
</comment>